<evidence type="ECO:0000313" key="4">
    <source>
        <dbReference type="EMBL" id="GLW89564.1"/>
    </source>
</evidence>
<feature type="compositionally biased region" description="Low complexity" evidence="1">
    <location>
        <begin position="218"/>
        <end position="228"/>
    </location>
</feature>
<feature type="transmembrane region" description="Helical" evidence="2">
    <location>
        <begin position="286"/>
        <end position="306"/>
    </location>
</feature>
<proteinExistence type="predicted"/>
<gene>
    <name evidence="4" type="ORF">Aglo03_03800</name>
</gene>
<evidence type="ECO:0000256" key="2">
    <source>
        <dbReference type="SAM" id="Phobius"/>
    </source>
</evidence>
<evidence type="ECO:0000256" key="1">
    <source>
        <dbReference type="SAM" id="MobiDB-lite"/>
    </source>
</evidence>
<dbReference type="RefSeq" id="WP_285606929.1">
    <property type="nucleotide sequence ID" value="NZ_BSSD01000001.1"/>
</dbReference>
<evidence type="ECO:0000313" key="5">
    <source>
        <dbReference type="Proteomes" id="UP001165042"/>
    </source>
</evidence>
<keyword evidence="2" id="KW-0472">Membrane</keyword>
<accession>A0A9W6QJ58</accession>
<evidence type="ECO:0008006" key="6">
    <source>
        <dbReference type="Google" id="ProtNLM"/>
    </source>
</evidence>
<sequence>MKLRFYVLTVVAALVAVVGFAPSAQAIDHGKGQPGFCTSPTGVTVVVDFQDLGGTTIVRCYPQGTRGTGLDALKGAGFQVAGVARWGEAFICRVENRPSAVEVLPIQGREGYRELCVDTPPAAGYWSYWHAGNNCAWTYSQWGVKNRDFVQGGFEGWSFSLNATADSNPVPRVAPVRPGTAGQSCVAKEEPKPDTDDPNERQVPAAQTPVTQRKPDPTTTTTAARETAQPVPGGQVTPPSGAALPPPMPRTVSAKPDPASNVAFTGGEGAPDVNDVLADQSGSSPLAPWVAGGVVLLLAAATGYTATRRARARES</sequence>
<keyword evidence="2" id="KW-0812">Transmembrane</keyword>
<feature type="region of interest" description="Disordered" evidence="1">
    <location>
        <begin position="163"/>
        <end position="282"/>
    </location>
</feature>
<feature type="compositionally biased region" description="Basic and acidic residues" evidence="1">
    <location>
        <begin position="187"/>
        <end position="200"/>
    </location>
</feature>
<feature type="signal peptide" evidence="3">
    <location>
        <begin position="1"/>
        <end position="26"/>
    </location>
</feature>
<dbReference type="EMBL" id="BSSD01000001">
    <property type="protein sequence ID" value="GLW89564.1"/>
    <property type="molecule type" value="Genomic_DNA"/>
</dbReference>
<name>A0A9W6QJ58_9PSEU</name>
<evidence type="ECO:0000256" key="3">
    <source>
        <dbReference type="SAM" id="SignalP"/>
    </source>
</evidence>
<feature type="chain" id="PRO_5040782754" description="ABC transporter substrate-binding protein" evidence="3">
    <location>
        <begin position="27"/>
        <end position="315"/>
    </location>
</feature>
<reference evidence="4" key="1">
    <citation type="submission" date="2023-02" db="EMBL/GenBank/DDBJ databases">
        <title>Actinokineospora globicatena NBRC 15670.</title>
        <authorList>
            <person name="Ichikawa N."/>
            <person name="Sato H."/>
            <person name="Tonouchi N."/>
        </authorList>
    </citation>
    <scope>NUCLEOTIDE SEQUENCE</scope>
    <source>
        <strain evidence="4">NBRC 15670</strain>
    </source>
</reference>
<dbReference type="Proteomes" id="UP001165042">
    <property type="component" value="Unassembled WGS sequence"/>
</dbReference>
<keyword evidence="5" id="KW-1185">Reference proteome</keyword>
<keyword evidence="2" id="KW-1133">Transmembrane helix</keyword>
<dbReference type="AlphaFoldDB" id="A0A9W6QJ58"/>
<organism evidence="4 5">
    <name type="scientific">Actinokineospora globicatena</name>
    <dbReference type="NCBI Taxonomy" id="103729"/>
    <lineage>
        <taxon>Bacteria</taxon>
        <taxon>Bacillati</taxon>
        <taxon>Actinomycetota</taxon>
        <taxon>Actinomycetes</taxon>
        <taxon>Pseudonocardiales</taxon>
        <taxon>Pseudonocardiaceae</taxon>
        <taxon>Actinokineospora</taxon>
    </lineage>
</organism>
<comment type="caution">
    <text evidence="4">The sequence shown here is derived from an EMBL/GenBank/DDBJ whole genome shotgun (WGS) entry which is preliminary data.</text>
</comment>
<keyword evidence="3" id="KW-0732">Signal</keyword>
<protein>
    <recommendedName>
        <fullName evidence="6">ABC transporter substrate-binding protein</fullName>
    </recommendedName>
</protein>